<comment type="similarity">
    <text evidence="1">Belongs to the universal stress protein A family.</text>
</comment>
<sequence>MERGRASGEAGVPYERLELAMTRPDDRRPIVVGVDPDPGKRVALAWAADEAAHRRVPLRLVHADTVPTTEFRRWELPHSWQVRDRVLQEAGRHVLEAAVAFAERRQPRVRVSGLLADGNPVPVLREESRDATAVVLGSWRLSRIRELFGSESIALPVISHAHCPVVVVPEPAHPIEGPGYVVVGVDGSAPSVAAVEFAFEEAALRGAAVRALHVRHPGPLAGADADTAQREGDRLLSGTMAGPGAAHPDVEVHHEVVDGHPVTALADASAHALALVVGTRGHGGLTGMLLGSVSQGVLRQARCPVVTVPLPVTSAGGRRS</sequence>
<gene>
    <name evidence="3" type="ORF">GCM10022207_69440</name>
</gene>
<keyword evidence="4" id="KW-1185">Reference proteome</keyword>
<feature type="domain" description="UspA" evidence="2">
    <location>
        <begin position="28"/>
        <end position="169"/>
    </location>
</feature>
<dbReference type="Pfam" id="PF00582">
    <property type="entry name" value="Usp"/>
    <property type="match status" value="2"/>
</dbReference>
<name>A0ABP7L2S4_9ACTN</name>
<dbReference type="PANTHER" id="PTHR46268">
    <property type="entry name" value="STRESS RESPONSE PROTEIN NHAX"/>
    <property type="match status" value="1"/>
</dbReference>
<reference evidence="4" key="1">
    <citation type="journal article" date="2019" name="Int. J. Syst. Evol. Microbiol.">
        <title>The Global Catalogue of Microorganisms (GCM) 10K type strain sequencing project: providing services to taxonomists for standard genome sequencing and annotation.</title>
        <authorList>
            <consortium name="The Broad Institute Genomics Platform"/>
            <consortium name="The Broad Institute Genome Sequencing Center for Infectious Disease"/>
            <person name="Wu L."/>
            <person name="Ma J."/>
        </authorList>
    </citation>
    <scope>NUCLEOTIDE SEQUENCE [LARGE SCALE GENOMIC DNA]</scope>
    <source>
        <strain evidence="4">JCM 16578</strain>
    </source>
</reference>
<dbReference type="InterPro" id="IPR006015">
    <property type="entry name" value="Universal_stress_UspA"/>
</dbReference>
<evidence type="ECO:0000313" key="3">
    <source>
        <dbReference type="EMBL" id="GAA3891943.1"/>
    </source>
</evidence>
<evidence type="ECO:0000313" key="4">
    <source>
        <dbReference type="Proteomes" id="UP001501563"/>
    </source>
</evidence>
<dbReference type="PRINTS" id="PR01438">
    <property type="entry name" value="UNVRSLSTRESS"/>
</dbReference>
<dbReference type="Proteomes" id="UP001501563">
    <property type="component" value="Unassembled WGS sequence"/>
</dbReference>
<dbReference type="InterPro" id="IPR014729">
    <property type="entry name" value="Rossmann-like_a/b/a_fold"/>
</dbReference>
<evidence type="ECO:0000259" key="2">
    <source>
        <dbReference type="Pfam" id="PF00582"/>
    </source>
</evidence>
<evidence type="ECO:0000256" key="1">
    <source>
        <dbReference type="ARBA" id="ARBA00008791"/>
    </source>
</evidence>
<dbReference type="Gene3D" id="3.40.50.620">
    <property type="entry name" value="HUPs"/>
    <property type="match status" value="2"/>
</dbReference>
<feature type="domain" description="UspA" evidence="2">
    <location>
        <begin position="181"/>
        <end position="309"/>
    </location>
</feature>
<protein>
    <submittedName>
        <fullName evidence="3">Universal stress protein</fullName>
    </submittedName>
</protein>
<dbReference type="InterPro" id="IPR006016">
    <property type="entry name" value="UspA"/>
</dbReference>
<comment type="caution">
    <text evidence="3">The sequence shown here is derived from an EMBL/GenBank/DDBJ whole genome shotgun (WGS) entry which is preliminary data.</text>
</comment>
<organism evidence="3 4">
    <name type="scientific">Streptomyces lannensis</name>
    <dbReference type="NCBI Taxonomy" id="766498"/>
    <lineage>
        <taxon>Bacteria</taxon>
        <taxon>Bacillati</taxon>
        <taxon>Actinomycetota</taxon>
        <taxon>Actinomycetes</taxon>
        <taxon>Kitasatosporales</taxon>
        <taxon>Streptomycetaceae</taxon>
        <taxon>Streptomyces</taxon>
    </lineage>
</organism>
<dbReference type="SUPFAM" id="SSF52402">
    <property type="entry name" value="Adenine nucleotide alpha hydrolases-like"/>
    <property type="match status" value="2"/>
</dbReference>
<dbReference type="EMBL" id="BAAAZA010000028">
    <property type="protein sequence ID" value="GAA3891943.1"/>
    <property type="molecule type" value="Genomic_DNA"/>
</dbReference>
<accession>A0ABP7L2S4</accession>
<dbReference type="PANTHER" id="PTHR46268:SF6">
    <property type="entry name" value="UNIVERSAL STRESS PROTEIN UP12"/>
    <property type="match status" value="1"/>
</dbReference>
<proteinExistence type="inferred from homology"/>